<keyword evidence="1 4" id="KW-0413">Isomerase</keyword>
<dbReference type="GO" id="GO:0018845">
    <property type="term" value="F:2-hydroxychromene-2-carboxylate isomerase activity"/>
    <property type="evidence" value="ECO:0007669"/>
    <property type="project" value="UniProtKB-UniRule"/>
</dbReference>
<dbReference type="PANTHER" id="PTHR42943">
    <property type="entry name" value="GLUTATHIONE S-TRANSFERASE KAPPA"/>
    <property type="match status" value="1"/>
</dbReference>
<proteinExistence type="inferred from homology"/>
<feature type="domain" description="DSBA-like thioredoxin" evidence="3">
    <location>
        <begin position="7"/>
        <end position="198"/>
    </location>
</feature>
<dbReference type="SUPFAM" id="SSF52833">
    <property type="entry name" value="Thioredoxin-like"/>
    <property type="match status" value="1"/>
</dbReference>
<feature type="active site" description="Nucleophile" evidence="2">
    <location>
        <position position="13"/>
    </location>
</feature>
<organism evidence="4 5">
    <name type="scientific">Herbaspirillum aquaticum</name>
    <dbReference type="NCBI Taxonomy" id="568783"/>
    <lineage>
        <taxon>Bacteria</taxon>
        <taxon>Pseudomonadati</taxon>
        <taxon>Pseudomonadota</taxon>
        <taxon>Betaproteobacteria</taxon>
        <taxon>Burkholderiales</taxon>
        <taxon>Oxalobacteraceae</taxon>
        <taxon>Herbaspirillum</taxon>
    </lineage>
</organism>
<reference evidence="4 5" key="1">
    <citation type="journal article" date="2010" name="Int. J. Syst. Evol. Microbiol.">
        <title>Reclassification of Herbaspirillum putei as a later heterotypic synonym of Herbaspirillum huttiense, with the description of H. huttiense subsp. huttiense subsp. nov. and H. huttiense subsp. putei subsp. nov., comb. nov., and description of Herbaspirillum aquaticum sp. nov.</title>
        <authorList>
            <person name="Dobritsa A.P."/>
            <person name="Reddy M.C."/>
            <person name="Samadpour M."/>
        </authorList>
    </citation>
    <scope>NUCLEOTIDE SEQUENCE [LARGE SCALE GENOMIC DNA]</scope>
    <source>
        <strain evidence="4 5">IEH 4430</strain>
    </source>
</reference>
<evidence type="ECO:0000256" key="2">
    <source>
        <dbReference type="PIRSR" id="PIRSR006386-1"/>
    </source>
</evidence>
<accession>A0A225SRF3</accession>
<dbReference type="InterPro" id="IPR051924">
    <property type="entry name" value="GST_Kappa/NadH"/>
</dbReference>
<dbReference type="RefSeq" id="WP_088756423.1">
    <property type="nucleotide sequence ID" value="NZ_NJGV01000020.1"/>
</dbReference>
<evidence type="ECO:0000313" key="5">
    <source>
        <dbReference type="Proteomes" id="UP000214747"/>
    </source>
</evidence>
<dbReference type="Gene3D" id="3.40.30.10">
    <property type="entry name" value="Glutaredoxin"/>
    <property type="match status" value="1"/>
</dbReference>
<comment type="similarity">
    <text evidence="1">Belongs to the GST superfamily. NadH family.</text>
</comment>
<name>A0A225SRF3_9BURK</name>
<dbReference type="Proteomes" id="UP000214747">
    <property type="component" value="Unassembled WGS sequence"/>
</dbReference>
<protein>
    <recommendedName>
        <fullName evidence="1">2-hydroxychromene-2-carboxylate isomerase</fullName>
        <ecNumber evidence="1">5.99.1.4</ecNumber>
    </recommendedName>
</protein>
<dbReference type="PANTHER" id="PTHR42943:SF13">
    <property type="entry name" value="GLUTATHIONE S-TRANSFERASE KAPPA-RELATED"/>
    <property type="match status" value="1"/>
</dbReference>
<dbReference type="CDD" id="cd03022">
    <property type="entry name" value="DsbA_HCCA_Iso"/>
    <property type="match status" value="1"/>
</dbReference>
<dbReference type="InterPro" id="IPR001853">
    <property type="entry name" value="DSBA-like_thioredoxin_dom"/>
</dbReference>
<dbReference type="GO" id="GO:0004602">
    <property type="term" value="F:glutathione peroxidase activity"/>
    <property type="evidence" value="ECO:0007669"/>
    <property type="project" value="TreeGrafter"/>
</dbReference>
<comment type="catalytic activity">
    <reaction evidence="1">
        <text>2-hydroxychromene-2-carboxylate = (3E)-4-(2-hydroxyphenyl)-2-oxobut-3-enoate</text>
        <dbReference type="Rhea" id="RHEA:27401"/>
        <dbReference type="ChEBI" id="CHEBI:59350"/>
        <dbReference type="ChEBI" id="CHEBI:59353"/>
        <dbReference type="EC" id="5.99.1.4"/>
    </reaction>
</comment>
<dbReference type="GO" id="GO:1901170">
    <property type="term" value="P:naphthalene catabolic process"/>
    <property type="evidence" value="ECO:0007669"/>
    <property type="project" value="InterPro"/>
</dbReference>
<dbReference type="InterPro" id="IPR036249">
    <property type="entry name" value="Thioredoxin-like_sf"/>
</dbReference>
<dbReference type="GO" id="GO:0004364">
    <property type="term" value="F:glutathione transferase activity"/>
    <property type="evidence" value="ECO:0007669"/>
    <property type="project" value="TreeGrafter"/>
</dbReference>
<dbReference type="GO" id="GO:0006749">
    <property type="term" value="P:glutathione metabolic process"/>
    <property type="evidence" value="ECO:0007669"/>
    <property type="project" value="TreeGrafter"/>
</dbReference>
<evidence type="ECO:0000313" key="4">
    <source>
        <dbReference type="EMBL" id="OWY33089.1"/>
    </source>
</evidence>
<sequence>MSKVCEYFFAPHSPFAYLGHDRFVALAEKYQVQILPKPFDLSKIFGVSGGLPLAKRAPQRQAYRLKELARWSEFLGKPMVLQPTYFPVNSDNAARLIIATQLAHGTAASLRLTGAIMRAVWEEQRNIADHDTLVAIANANEHDGAALLKSAETASVQAEFDRFTDEANAASIFGAPWYVYDGEGYWGQDRLDFVERAFAKGSAASVQ</sequence>
<gene>
    <name evidence="4" type="ORF">CEJ45_18085</name>
</gene>
<dbReference type="AlphaFoldDB" id="A0A225SRF3"/>
<dbReference type="EC" id="5.99.1.4" evidence="1"/>
<keyword evidence="5" id="KW-1185">Reference proteome</keyword>
<dbReference type="InterPro" id="IPR014440">
    <property type="entry name" value="HCCAis_GSTk"/>
</dbReference>
<dbReference type="EMBL" id="NJGV01000020">
    <property type="protein sequence ID" value="OWY33089.1"/>
    <property type="molecule type" value="Genomic_DNA"/>
</dbReference>
<dbReference type="PIRSF" id="PIRSF006386">
    <property type="entry name" value="HCCAis_GSTk"/>
    <property type="match status" value="1"/>
</dbReference>
<comment type="caution">
    <text evidence="4">The sequence shown here is derived from an EMBL/GenBank/DDBJ whole genome shotgun (WGS) entry which is preliminary data.</text>
</comment>
<evidence type="ECO:0000256" key="1">
    <source>
        <dbReference type="PIRNR" id="PIRNR006386"/>
    </source>
</evidence>
<dbReference type="InterPro" id="IPR044087">
    <property type="entry name" value="NahD-like"/>
</dbReference>
<dbReference type="Pfam" id="PF01323">
    <property type="entry name" value="DSBA"/>
    <property type="match status" value="1"/>
</dbReference>
<evidence type="ECO:0000259" key="3">
    <source>
        <dbReference type="Pfam" id="PF01323"/>
    </source>
</evidence>